<feature type="compositionally biased region" description="Basic and acidic residues" evidence="6">
    <location>
        <begin position="280"/>
        <end position="307"/>
    </location>
</feature>
<comment type="caution">
    <text evidence="8">The sequence shown here is derived from an EMBL/GenBank/DDBJ whole genome shotgun (WGS) entry which is preliminary data.</text>
</comment>
<evidence type="ECO:0000256" key="4">
    <source>
        <dbReference type="ARBA" id="ARBA00023157"/>
    </source>
</evidence>
<organism evidence="8 9">
    <name type="scientific">Gracilariopsis chorda</name>
    <dbReference type="NCBI Taxonomy" id="448386"/>
    <lineage>
        <taxon>Eukaryota</taxon>
        <taxon>Rhodophyta</taxon>
        <taxon>Florideophyceae</taxon>
        <taxon>Rhodymeniophycidae</taxon>
        <taxon>Gracilariales</taxon>
        <taxon>Gracilariaceae</taxon>
        <taxon>Gracilariopsis</taxon>
    </lineage>
</organism>
<feature type="compositionally biased region" description="Polar residues" evidence="6">
    <location>
        <begin position="31"/>
        <end position="43"/>
    </location>
</feature>
<feature type="compositionally biased region" description="Basic and acidic residues" evidence="6">
    <location>
        <begin position="354"/>
        <end position="364"/>
    </location>
</feature>
<dbReference type="InterPro" id="IPR036249">
    <property type="entry name" value="Thioredoxin-like_sf"/>
</dbReference>
<dbReference type="GO" id="GO:0034599">
    <property type="term" value="P:cellular response to oxidative stress"/>
    <property type="evidence" value="ECO:0007669"/>
    <property type="project" value="TreeGrafter"/>
</dbReference>
<dbReference type="GO" id="GO:0005737">
    <property type="term" value="C:cytoplasm"/>
    <property type="evidence" value="ECO:0007669"/>
    <property type="project" value="TreeGrafter"/>
</dbReference>
<dbReference type="Gene3D" id="3.40.30.10">
    <property type="entry name" value="Glutaredoxin"/>
    <property type="match status" value="1"/>
</dbReference>
<dbReference type="CDD" id="cd03017">
    <property type="entry name" value="PRX_BCP"/>
    <property type="match status" value="1"/>
</dbReference>
<dbReference type="Pfam" id="PF00578">
    <property type="entry name" value="AhpC-TSA"/>
    <property type="match status" value="1"/>
</dbReference>
<evidence type="ECO:0000256" key="5">
    <source>
        <dbReference type="ARBA" id="ARBA00023284"/>
    </source>
</evidence>
<dbReference type="EMBL" id="NBIV01000145">
    <property type="protein sequence ID" value="PXF42908.1"/>
    <property type="molecule type" value="Genomic_DNA"/>
</dbReference>
<evidence type="ECO:0000256" key="2">
    <source>
        <dbReference type="ARBA" id="ARBA00022862"/>
    </source>
</evidence>
<proteinExistence type="predicted"/>
<feature type="compositionally biased region" description="Basic and acidic residues" evidence="6">
    <location>
        <begin position="246"/>
        <end position="262"/>
    </location>
</feature>
<reference evidence="8 9" key="1">
    <citation type="journal article" date="2018" name="Mol. Biol. Evol.">
        <title>Analysis of the draft genome of the red seaweed Gracilariopsis chorda provides insights into genome size evolution in Rhodophyta.</title>
        <authorList>
            <person name="Lee J."/>
            <person name="Yang E.C."/>
            <person name="Graf L."/>
            <person name="Yang J.H."/>
            <person name="Qiu H."/>
            <person name="Zel Zion U."/>
            <person name="Chan C.X."/>
            <person name="Stephens T.G."/>
            <person name="Weber A.P.M."/>
            <person name="Boo G.H."/>
            <person name="Boo S.M."/>
            <person name="Kim K.M."/>
            <person name="Shin Y."/>
            <person name="Jung M."/>
            <person name="Lee S.J."/>
            <person name="Yim H.S."/>
            <person name="Lee J.H."/>
            <person name="Bhattacharya D."/>
            <person name="Yoon H.S."/>
        </authorList>
    </citation>
    <scope>NUCLEOTIDE SEQUENCE [LARGE SCALE GENOMIC DNA]</scope>
    <source>
        <strain evidence="8 9">SKKU-2015</strain>
        <tissue evidence="8">Whole body</tissue>
    </source>
</reference>
<evidence type="ECO:0000313" key="8">
    <source>
        <dbReference type="EMBL" id="PXF42908.1"/>
    </source>
</evidence>
<protein>
    <submittedName>
        <fullName evidence="8">Peroxiredoxin DOT5</fullName>
    </submittedName>
</protein>
<dbReference type="OrthoDB" id="338622at2759"/>
<dbReference type="GO" id="GO:0045454">
    <property type="term" value="P:cell redox homeostasis"/>
    <property type="evidence" value="ECO:0007669"/>
    <property type="project" value="TreeGrafter"/>
</dbReference>
<keyword evidence="9" id="KW-1185">Reference proteome</keyword>
<dbReference type="InterPro" id="IPR050924">
    <property type="entry name" value="Peroxiredoxin_BCP/PrxQ"/>
</dbReference>
<keyword evidence="3" id="KW-0560">Oxidoreductase</keyword>
<evidence type="ECO:0000256" key="6">
    <source>
        <dbReference type="SAM" id="MobiDB-lite"/>
    </source>
</evidence>
<dbReference type="STRING" id="448386.A0A2V3ILH9"/>
<keyword evidence="4" id="KW-1015">Disulfide bond</keyword>
<feature type="region of interest" description="Disordered" evidence="6">
    <location>
        <begin position="196"/>
        <end position="364"/>
    </location>
</feature>
<dbReference type="Proteomes" id="UP000247409">
    <property type="component" value="Unassembled WGS sequence"/>
</dbReference>
<dbReference type="InterPro" id="IPR000866">
    <property type="entry name" value="AhpC/TSA"/>
</dbReference>
<evidence type="ECO:0000256" key="3">
    <source>
        <dbReference type="ARBA" id="ARBA00023002"/>
    </source>
</evidence>
<name>A0A2V3ILH9_9FLOR</name>
<dbReference type="GO" id="GO:0008379">
    <property type="term" value="F:thioredoxin peroxidase activity"/>
    <property type="evidence" value="ECO:0007669"/>
    <property type="project" value="TreeGrafter"/>
</dbReference>
<keyword evidence="2" id="KW-0049">Antioxidant</keyword>
<dbReference type="AlphaFoldDB" id="A0A2V3ILH9"/>
<feature type="domain" description="Alkyl hydroperoxide reductase subunit C/ Thiol specific antioxidant" evidence="7">
    <location>
        <begin position="47"/>
        <end position="163"/>
    </location>
</feature>
<sequence>MVSTRSKTGAAPPHSPVKTITKRRHDKPSPLASTKSPKRSATTPPAFPDLSLHNDTGALISTHSLLSEHTPGLILFTYPRANTGGCTTQAKGLSNLQDAARKAGYNIVGCSYDSVKSQAAWKVKSSISVPLLCDTPTIGLLRKLSVHKAPRSAKRSVFVVARQHDKVAIVLAKRAVSPKDSIALVEQYIRDHPLSAAAANDHPVADDKSKTAASETAPPKEPASDENMTDVPAKPAQEQPPEPAEDAPKPQPEKEQSSDKPEPTSAAKQPQPPPPVADKPAADKASDENASDEKPSDHETSEDEPHSTSEPTATEPTTDPKPQEQSDNNTPTDKPQSHPQPPAQSAADKPVTMDVEKPQQDEQS</sequence>
<gene>
    <name evidence="8" type="ORF">BWQ96_07355</name>
</gene>
<keyword evidence="5" id="KW-0676">Redox-active center</keyword>
<feature type="compositionally biased region" description="Low complexity" evidence="6">
    <location>
        <begin position="308"/>
        <end position="317"/>
    </location>
</feature>
<dbReference type="PANTHER" id="PTHR42801">
    <property type="entry name" value="THIOREDOXIN-DEPENDENT PEROXIDE REDUCTASE"/>
    <property type="match status" value="1"/>
</dbReference>
<dbReference type="SUPFAM" id="SSF52833">
    <property type="entry name" value="Thioredoxin-like"/>
    <property type="match status" value="1"/>
</dbReference>
<evidence type="ECO:0000256" key="1">
    <source>
        <dbReference type="ARBA" id="ARBA00022559"/>
    </source>
</evidence>
<keyword evidence="1" id="KW-0575">Peroxidase</keyword>
<evidence type="ECO:0000259" key="7">
    <source>
        <dbReference type="Pfam" id="PF00578"/>
    </source>
</evidence>
<dbReference type="PANTHER" id="PTHR42801:SF23">
    <property type="entry name" value="PEROXIREDOXIN DOT5"/>
    <property type="match status" value="1"/>
</dbReference>
<feature type="compositionally biased region" description="Polar residues" evidence="6">
    <location>
        <begin position="323"/>
        <end position="334"/>
    </location>
</feature>
<feature type="region of interest" description="Disordered" evidence="6">
    <location>
        <begin position="1"/>
        <end position="52"/>
    </location>
</feature>
<accession>A0A2V3ILH9</accession>
<evidence type="ECO:0000313" key="9">
    <source>
        <dbReference type="Proteomes" id="UP000247409"/>
    </source>
</evidence>